<evidence type="ECO:0000256" key="4">
    <source>
        <dbReference type="ARBA" id="ARBA00022692"/>
    </source>
</evidence>
<name>A0ABT4RSQ3_9ACTN</name>
<feature type="transmembrane region" description="Helical" evidence="7">
    <location>
        <begin position="173"/>
        <end position="191"/>
    </location>
</feature>
<sequence>MHTALDLTGVFVFGISGALMAIRHDFDIVGIAILAVITALGGGILRDLILGDTPPLAFAEWKYLAVALASAAVAAVAHPELGRIPRTLLLFDAAGLGLFCVAGTVKALDFGLAPIAAVLLGVTTAVGGGVARDVIARQTPELVRRDSELYAVPALAGAIGVAVAWELEAYEPLFGAIVSVAVFGTRALALHRHWRAPTAFRR</sequence>
<gene>
    <name evidence="9" type="ORF">OJ962_29165</name>
</gene>
<evidence type="ECO:0000256" key="6">
    <source>
        <dbReference type="ARBA" id="ARBA00023136"/>
    </source>
</evidence>
<keyword evidence="5 7" id="KW-1133">Transmembrane helix</keyword>
<keyword evidence="3" id="KW-1003">Cell membrane</keyword>
<feature type="transmembrane region" description="Helical" evidence="7">
    <location>
        <begin position="114"/>
        <end position="135"/>
    </location>
</feature>
<evidence type="ECO:0000256" key="3">
    <source>
        <dbReference type="ARBA" id="ARBA00022475"/>
    </source>
</evidence>
<evidence type="ECO:0000259" key="8">
    <source>
        <dbReference type="Pfam" id="PF03458"/>
    </source>
</evidence>
<keyword evidence="4 7" id="KW-0812">Transmembrane</keyword>
<reference evidence="9" key="1">
    <citation type="submission" date="2022-10" db="EMBL/GenBank/DDBJ databases">
        <title>The WGS of Solirubrobacter sp. CPCC 204708.</title>
        <authorList>
            <person name="Jiang Z."/>
        </authorList>
    </citation>
    <scope>NUCLEOTIDE SEQUENCE</scope>
    <source>
        <strain evidence="9">CPCC 204708</strain>
    </source>
</reference>
<dbReference type="PANTHER" id="PTHR30506">
    <property type="entry name" value="INNER MEMBRANE PROTEIN"/>
    <property type="match status" value="1"/>
</dbReference>
<evidence type="ECO:0000313" key="9">
    <source>
        <dbReference type="EMBL" id="MDA0141599.1"/>
    </source>
</evidence>
<accession>A0ABT4RSQ3</accession>
<feature type="transmembrane region" description="Helical" evidence="7">
    <location>
        <begin position="6"/>
        <end position="22"/>
    </location>
</feature>
<evidence type="ECO:0000256" key="7">
    <source>
        <dbReference type="SAM" id="Phobius"/>
    </source>
</evidence>
<protein>
    <submittedName>
        <fullName evidence="9">Trimeric intracellular cation channel family protein</fullName>
    </submittedName>
</protein>
<evidence type="ECO:0000256" key="2">
    <source>
        <dbReference type="ARBA" id="ARBA00008193"/>
    </source>
</evidence>
<evidence type="ECO:0000256" key="1">
    <source>
        <dbReference type="ARBA" id="ARBA00004651"/>
    </source>
</evidence>
<dbReference type="Pfam" id="PF03458">
    <property type="entry name" value="Gly_transporter"/>
    <property type="match status" value="2"/>
</dbReference>
<feature type="transmembrane region" description="Helical" evidence="7">
    <location>
        <begin position="61"/>
        <end position="77"/>
    </location>
</feature>
<dbReference type="Proteomes" id="UP001147700">
    <property type="component" value="Unassembled WGS sequence"/>
</dbReference>
<feature type="domain" description="Glycine transporter" evidence="8">
    <location>
        <begin position="4"/>
        <end position="78"/>
    </location>
</feature>
<feature type="transmembrane region" description="Helical" evidence="7">
    <location>
        <begin position="29"/>
        <end position="49"/>
    </location>
</feature>
<dbReference type="PANTHER" id="PTHR30506:SF3">
    <property type="entry name" value="UPF0126 INNER MEMBRANE PROTEIN YADS-RELATED"/>
    <property type="match status" value="1"/>
</dbReference>
<organism evidence="9 10">
    <name type="scientific">Solirubrobacter deserti</name>
    <dbReference type="NCBI Taxonomy" id="2282478"/>
    <lineage>
        <taxon>Bacteria</taxon>
        <taxon>Bacillati</taxon>
        <taxon>Actinomycetota</taxon>
        <taxon>Thermoleophilia</taxon>
        <taxon>Solirubrobacterales</taxon>
        <taxon>Solirubrobacteraceae</taxon>
        <taxon>Solirubrobacter</taxon>
    </lineage>
</organism>
<feature type="domain" description="Glycine transporter" evidence="8">
    <location>
        <begin position="90"/>
        <end position="164"/>
    </location>
</feature>
<comment type="subcellular location">
    <subcellularLocation>
        <location evidence="1">Cell membrane</location>
        <topology evidence="1">Multi-pass membrane protein</topology>
    </subcellularLocation>
</comment>
<keyword evidence="6 7" id="KW-0472">Membrane</keyword>
<dbReference type="RefSeq" id="WP_270006784.1">
    <property type="nucleotide sequence ID" value="NZ_JAPCID010000060.1"/>
</dbReference>
<comment type="caution">
    <text evidence="9">The sequence shown here is derived from an EMBL/GenBank/DDBJ whole genome shotgun (WGS) entry which is preliminary data.</text>
</comment>
<feature type="transmembrane region" description="Helical" evidence="7">
    <location>
        <begin position="147"/>
        <end position="167"/>
    </location>
</feature>
<comment type="similarity">
    <text evidence="2">Belongs to the UPF0126 family.</text>
</comment>
<proteinExistence type="inferred from homology"/>
<dbReference type="EMBL" id="JAPCID010000060">
    <property type="protein sequence ID" value="MDA0141599.1"/>
    <property type="molecule type" value="Genomic_DNA"/>
</dbReference>
<evidence type="ECO:0000313" key="10">
    <source>
        <dbReference type="Proteomes" id="UP001147700"/>
    </source>
</evidence>
<evidence type="ECO:0000256" key="5">
    <source>
        <dbReference type="ARBA" id="ARBA00022989"/>
    </source>
</evidence>
<keyword evidence="10" id="KW-1185">Reference proteome</keyword>
<dbReference type="InterPro" id="IPR005115">
    <property type="entry name" value="Gly_transporter"/>
</dbReference>